<name>A0ABN3TE15_9ACTN</name>
<organism evidence="1 2">
    <name type="scientific">Nonomuraea recticatena</name>
    <dbReference type="NCBI Taxonomy" id="46178"/>
    <lineage>
        <taxon>Bacteria</taxon>
        <taxon>Bacillati</taxon>
        <taxon>Actinomycetota</taxon>
        <taxon>Actinomycetes</taxon>
        <taxon>Streptosporangiales</taxon>
        <taxon>Streptosporangiaceae</taxon>
        <taxon>Nonomuraea</taxon>
    </lineage>
</organism>
<gene>
    <name evidence="1" type="ORF">GCM10010412_098810</name>
</gene>
<dbReference type="Proteomes" id="UP001501666">
    <property type="component" value="Unassembled WGS sequence"/>
</dbReference>
<evidence type="ECO:0000313" key="2">
    <source>
        <dbReference type="Proteomes" id="UP001501666"/>
    </source>
</evidence>
<protein>
    <submittedName>
        <fullName evidence="1">Uncharacterized protein</fullName>
    </submittedName>
</protein>
<dbReference type="EMBL" id="BAAATE010000065">
    <property type="protein sequence ID" value="GAA2701208.1"/>
    <property type="molecule type" value="Genomic_DNA"/>
</dbReference>
<comment type="caution">
    <text evidence="1">The sequence shown here is derived from an EMBL/GenBank/DDBJ whole genome shotgun (WGS) entry which is preliminary data.</text>
</comment>
<sequence>MRDRNAEVIRTVLHTAGRREFSERHDGFVVEGGDDGAPFLVACTDEAKRSAPQLTRYQVDLVKAGYRGEPDPKTIRCCWCGTARDPVVYRVVGESAGTATLDGSASAAMRAEVSSPSRT</sequence>
<keyword evidence="2" id="KW-1185">Reference proteome</keyword>
<proteinExistence type="predicted"/>
<accession>A0ABN3TE15</accession>
<evidence type="ECO:0000313" key="1">
    <source>
        <dbReference type="EMBL" id="GAA2701208.1"/>
    </source>
</evidence>
<reference evidence="1 2" key="1">
    <citation type="journal article" date="2019" name="Int. J. Syst. Evol. Microbiol.">
        <title>The Global Catalogue of Microorganisms (GCM) 10K type strain sequencing project: providing services to taxonomists for standard genome sequencing and annotation.</title>
        <authorList>
            <consortium name="The Broad Institute Genomics Platform"/>
            <consortium name="The Broad Institute Genome Sequencing Center for Infectious Disease"/>
            <person name="Wu L."/>
            <person name="Ma J."/>
        </authorList>
    </citation>
    <scope>NUCLEOTIDE SEQUENCE [LARGE SCALE GENOMIC DNA]</scope>
    <source>
        <strain evidence="1 2">JCM 6835</strain>
    </source>
</reference>